<comment type="caution">
    <text evidence="4">The sequence shown here is derived from an EMBL/GenBank/DDBJ whole genome shotgun (WGS) entry which is preliminary data.</text>
</comment>
<evidence type="ECO:0000256" key="1">
    <source>
        <dbReference type="PROSITE-ProRule" id="PRU00047"/>
    </source>
</evidence>
<keyword evidence="1" id="KW-0863">Zinc-finger</keyword>
<feature type="compositionally biased region" description="Basic and acidic residues" evidence="2">
    <location>
        <begin position="207"/>
        <end position="219"/>
    </location>
</feature>
<dbReference type="PANTHER" id="PTHR22639">
    <property type="entry name" value="GAG-RELATED PROTEIN"/>
    <property type="match status" value="1"/>
</dbReference>
<keyword evidence="1" id="KW-0862">Zinc</keyword>
<dbReference type="GO" id="GO:0003723">
    <property type="term" value="F:RNA binding"/>
    <property type="evidence" value="ECO:0007669"/>
    <property type="project" value="InterPro"/>
</dbReference>
<proteinExistence type="predicted"/>
<dbReference type="AlphaFoldDB" id="A0A9Q0YBV0"/>
<dbReference type="OrthoDB" id="9906288at2759"/>
<sequence>MEITKDIPSSLRFGGRDCWVRYNGQPRTCLKCNERGHDIQNCPNVKCKKCLNLGHSSDDCKNEVKCTICEELGHNYKDCKISFANKINPQPGVWIQGEAVVLNDQPSSEVDQEDDEEIDLFAVDMAMDLTPQSSTTPDASQPALENTQPFEPLEDASPLTEVESKVRDDQMGNKPNEPEPEAVASTSWAQASPEPIDTQTPASDASTVEKPRKIPKVDSRSSSQPKKSDEKTKSGNRNMTKSASQPLSHKSPERSRSRLRYPPENPLDTIKMTQIFIESEPWHSCVARNCKEVFAEFKSLAEHVSAHHPRLKMTKYPCALKSCDSTLNNPREWIQHTAEEHPDFVAERGIDYFDNYFLKTSKF</sequence>
<dbReference type="GO" id="GO:0002218">
    <property type="term" value="P:activation of innate immune response"/>
    <property type="evidence" value="ECO:0007669"/>
    <property type="project" value="InterPro"/>
</dbReference>
<feature type="compositionally biased region" description="Polar residues" evidence="2">
    <location>
        <begin position="235"/>
        <end position="248"/>
    </location>
</feature>
<dbReference type="InterPro" id="IPR001878">
    <property type="entry name" value="Znf_CCHC"/>
</dbReference>
<gene>
    <name evidence="4" type="ORF">HOLleu_43297</name>
</gene>
<evidence type="ECO:0000259" key="3">
    <source>
        <dbReference type="PROSITE" id="PS50158"/>
    </source>
</evidence>
<dbReference type="GO" id="GO:0008270">
    <property type="term" value="F:zinc ion binding"/>
    <property type="evidence" value="ECO:0007669"/>
    <property type="project" value="UniProtKB-KW"/>
</dbReference>
<dbReference type="GO" id="GO:0003690">
    <property type="term" value="F:double-stranded DNA binding"/>
    <property type="evidence" value="ECO:0007669"/>
    <property type="project" value="InterPro"/>
</dbReference>
<keyword evidence="5" id="KW-1185">Reference proteome</keyword>
<feature type="region of interest" description="Disordered" evidence="2">
    <location>
        <begin position="130"/>
        <end position="265"/>
    </location>
</feature>
<dbReference type="InterPro" id="IPR036875">
    <property type="entry name" value="Znf_CCHC_sf"/>
</dbReference>
<feature type="compositionally biased region" description="Basic and acidic residues" evidence="2">
    <location>
        <begin position="162"/>
        <end position="171"/>
    </location>
</feature>
<dbReference type="SMART" id="SM00355">
    <property type="entry name" value="ZnF_C2H2"/>
    <property type="match status" value="2"/>
</dbReference>
<dbReference type="PANTHER" id="PTHR22639:SF3">
    <property type="entry name" value="ZINC FINGER CCHC DOMAIN-CONTAINING PROTEIN 3"/>
    <property type="match status" value="1"/>
</dbReference>
<feature type="compositionally biased region" description="Polar residues" evidence="2">
    <location>
        <begin position="197"/>
        <end position="206"/>
    </location>
</feature>
<accession>A0A9Q0YBV0</accession>
<name>A0A9Q0YBV0_HOLLE</name>
<reference evidence="4" key="1">
    <citation type="submission" date="2021-10" db="EMBL/GenBank/DDBJ databases">
        <title>Tropical sea cucumber genome reveals ecological adaptation and Cuvierian tubules defense mechanism.</title>
        <authorList>
            <person name="Chen T."/>
        </authorList>
    </citation>
    <scope>NUCLEOTIDE SEQUENCE</scope>
    <source>
        <strain evidence="4">Nanhai2018</strain>
        <tissue evidence="4">Muscle</tissue>
    </source>
</reference>
<dbReference type="Gene3D" id="4.10.60.10">
    <property type="entry name" value="Zinc finger, CCHC-type"/>
    <property type="match status" value="1"/>
</dbReference>
<dbReference type="InterPro" id="IPR013087">
    <property type="entry name" value="Znf_C2H2_type"/>
</dbReference>
<evidence type="ECO:0000256" key="2">
    <source>
        <dbReference type="SAM" id="MobiDB-lite"/>
    </source>
</evidence>
<evidence type="ECO:0000313" key="5">
    <source>
        <dbReference type="Proteomes" id="UP001152320"/>
    </source>
</evidence>
<feature type="domain" description="CCHC-type" evidence="3">
    <location>
        <begin position="29"/>
        <end position="44"/>
    </location>
</feature>
<protein>
    <submittedName>
        <fullName evidence="4">Zinc finger CCHC domain-containing protein 3</fullName>
    </submittedName>
</protein>
<dbReference type="InterPro" id="IPR042509">
    <property type="entry name" value="ZCCHC3"/>
</dbReference>
<evidence type="ECO:0000313" key="4">
    <source>
        <dbReference type="EMBL" id="KAJ8018624.1"/>
    </source>
</evidence>
<dbReference type="Proteomes" id="UP001152320">
    <property type="component" value="Unassembled WGS sequence"/>
</dbReference>
<feature type="compositionally biased region" description="Polar residues" evidence="2">
    <location>
        <begin position="130"/>
        <end position="149"/>
    </location>
</feature>
<organism evidence="4 5">
    <name type="scientific">Holothuria leucospilota</name>
    <name type="common">Black long sea cucumber</name>
    <name type="synonym">Mertensiothuria leucospilota</name>
    <dbReference type="NCBI Taxonomy" id="206669"/>
    <lineage>
        <taxon>Eukaryota</taxon>
        <taxon>Metazoa</taxon>
        <taxon>Echinodermata</taxon>
        <taxon>Eleutherozoa</taxon>
        <taxon>Echinozoa</taxon>
        <taxon>Holothuroidea</taxon>
        <taxon>Aspidochirotacea</taxon>
        <taxon>Aspidochirotida</taxon>
        <taxon>Holothuriidae</taxon>
        <taxon>Holothuria</taxon>
    </lineage>
</organism>
<dbReference type="SUPFAM" id="SSF57756">
    <property type="entry name" value="Retrovirus zinc finger-like domains"/>
    <property type="match status" value="1"/>
</dbReference>
<dbReference type="EMBL" id="JAIZAY010000262">
    <property type="protein sequence ID" value="KAJ8018624.1"/>
    <property type="molecule type" value="Genomic_DNA"/>
</dbReference>
<keyword evidence="1" id="KW-0479">Metal-binding</keyword>
<dbReference type="PROSITE" id="PS50158">
    <property type="entry name" value="ZF_CCHC"/>
    <property type="match status" value="1"/>
</dbReference>
<dbReference type="SMART" id="SM00343">
    <property type="entry name" value="ZnF_C2HC"/>
    <property type="match status" value="3"/>
</dbReference>